<feature type="region of interest" description="Disordered" evidence="9">
    <location>
        <begin position="48"/>
        <end position="72"/>
    </location>
</feature>
<comment type="catalytic activity">
    <reaction evidence="1">
        <text>S-ubiquitinyl-[E2 ubiquitin-conjugating enzyme]-L-cysteine + [acceptor protein]-L-lysine = [E2 ubiquitin-conjugating enzyme]-L-cysteine + N(6)-ubiquitinyl-[acceptor protein]-L-lysine.</text>
        <dbReference type="EC" id="2.3.2.27"/>
    </reaction>
</comment>
<proteinExistence type="predicted"/>
<evidence type="ECO:0000256" key="1">
    <source>
        <dbReference type="ARBA" id="ARBA00000900"/>
    </source>
</evidence>
<organism evidence="11 12">
    <name type="scientific">Sphagnum jensenii</name>
    <dbReference type="NCBI Taxonomy" id="128206"/>
    <lineage>
        <taxon>Eukaryota</taxon>
        <taxon>Viridiplantae</taxon>
        <taxon>Streptophyta</taxon>
        <taxon>Embryophyta</taxon>
        <taxon>Bryophyta</taxon>
        <taxon>Sphagnophytina</taxon>
        <taxon>Sphagnopsida</taxon>
        <taxon>Sphagnales</taxon>
        <taxon>Sphagnaceae</taxon>
        <taxon>Sphagnum</taxon>
    </lineage>
</organism>
<keyword evidence="12" id="KW-1185">Reference proteome</keyword>
<sequence length="609" mass="64393">MSPEHIGCHHKSAAPISIAHSNRFLSEEGAIVNHPGHLQQSTECHASLGRMRGHSVSSSSSNSPPDFLSGRVPIQGSRRMLENVTGGVFGKLRSSSYRSSACKRKSCTSSSVSGSLSCGSHGSLRNGFRESNGGRTAARIHNGMSRRTMSIGGCTSASDVVVSTSSAQAAAAGRSSGLPGVASGLEEPVARRSTSLREALHLMPDTPHRGSRSGKSAALASSSAGKSSQTNPQGRGVGLLLAEAAAATLPSRTAFAQTLHRSVPMMQHENSGSQRTVLSDSHMNPNERNSSSSSSSSLVPNEILTTSSTSTRCQSGSSSLVGGSRSGTSFSPRHRDTTRLGFSGGGERLSHRYLGRSRTHSVTTSVSSASQLGAAVAAESSGLRNQELFSFNNLESMSLGAPALTESVPPARQSTSTTPSTTAAAPSSRVPHMPCSQRQGSSMHTLSARNGTHPPHLVPEGLAEIISALEHVERDEDLTYEQLLMLEATLLFGGLRLRDQHSDLRLDVDNMSYEELLALEDRIGNVSTGLTAEAVAEKLKRSCYSSLDVVGAQFSQEYDTKCSICQEEYEDGDKLGKIECGHSYHALCIQQWLVQKNQCPICKATAFAQ</sequence>
<dbReference type="PANTHER" id="PTHR22937:SF65">
    <property type="entry name" value="E3 UBIQUITIN-PROTEIN LIGASE ARK2C"/>
    <property type="match status" value="1"/>
</dbReference>
<dbReference type="EC" id="2.3.2.27" evidence="2"/>
<evidence type="ECO:0000256" key="3">
    <source>
        <dbReference type="ARBA" id="ARBA00022679"/>
    </source>
</evidence>
<feature type="compositionally biased region" description="Low complexity" evidence="9">
    <location>
        <begin position="305"/>
        <end position="329"/>
    </location>
</feature>
<evidence type="ECO:0000256" key="7">
    <source>
        <dbReference type="ARBA" id="ARBA00022833"/>
    </source>
</evidence>
<evidence type="ECO:0000313" key="11">
    <source>
        <dbReference type="EMBL" id="CAK9877193.1"/>
    </source>
</evidence>
<feature type="region of interest" description="Disordered" evidence="9">
    <location>
        <begin position="267"/>
        <end position="348"/>
    </location>
</feature>
<feature type="region of interest" description="Disordered" evidence="9">
    <location>
        <begin position="405"/>
        <end position="444"/>
    </location>
</feature>
<evidence type="ECO:0000256" key="8">
    <source>
        <dbReference type="PROSITE-ProRule" id="PRU00175"/>
    </source>
</evidence>
<dbReference type="EMBL" id="OZ023706">
    <property type="protein sequence ID" value="CAK9877193.1"/>
    <property type="molecule type" value="Genomic_DNA"/>
</dbReference>
<dbReference type="InterPro" id="IPR045191">
    <property type="entry name" value="MBR1/2-like"/>
</dbReference>
<protein>
    <recommendedName>
        <fullName evidence="2">RING-type E3 ubiquitin transferase</fullName>
        <ecNumber evidence="2">2.3.2.27</ecNumber>
    </recommendedName>
</protein>
<dbReference type="PANTHER" id="PTHR22937">
    <property type="entry name" value="E3 UBIQUITIN-PROTEIN LIGASE RNF165"/>
    <property type="match status" value="1"/>
</dbReference>
<dbReference type="PROSITE" id="PS50089">
    <property type="entry name" value="ZF_RING_2"/>
    <property type="match status" value="1"/>
</dbReference>
<dbReference type="Gene3D" id="3.30.40.10">
    <property type="entry name" value="Zinc/RING finger domain, C3HC4 (zinc finger)"/>
    <property type="match status" value="1"/>
</dbReference>
<feature type="compositionally biased region" description="Polar residues" evidence="9">
    <location>
        <begin position="268"/>
        <end position="289"/>
    </location>
</feature>
<feature type="compositionally biased region" description="Low complexity" evidence="9">
    <location>
        <begin position="213"/>
        <end position="228"/>
    </location>
</feature>
<dbReference type="Proteomes" id="UP001497522">
    <property type="component" value="Chromosome 5"/>
</dbReference>
<gene>
    <name evidence="11" type="ORF">CSSPJE1EN2_LOCUS19235</name>
</gene>
<evidence type="ECO:0000259" key="10">
    <source>
        <dbReference type="PROSITE" id="PS50089"/>
    </source>
</evidence>
<keyword evidence="7" id="KW-0862">Zinc</keyword>
<name>A0ABP1BP10_9BRYO</name>
<dbReference type="InterPro" id="IPR013083">
    <property type="entry name" value="Znf_RING/FYVE/PHD"/>
</dbReference>
<keyword evidence="5 8" id="KW-0863">Zinc-finger</keyword>
<keyword evidence="3" id="KW-0808">Transferase</keyword>
<evidence type="ECO:0000256" key="9">
    <source>
        <dbReference type="SAM" id="MobiDB-lite"/>
    </source>
</evidence>
<evidence type="ECO:0000313" key="12">
    <source>
        <dbReference type="Proteomes" id="UP001497522"/>
    </source>
</evidence>
<accession>A0ABP1BP10</accession>
<keyword evidence="6" id="KW-0833">Ubl conjugation pathway</keyword>
<reference evidence="11" key="1">
    <citation type="submission" date="2024-03" db="EMBL/GenBank/DDBJ databases">
        <authorList>
            <consortium name="ELIXIR-Norway"/>
            <consortium name="Elixir Norway"/>
        </authorList>
    </citation>
    <scope>NUCLEOTIDE SEQUENCE</scope>
</reference>
<keyword evidence="4" id="KW-0479">Metal-binding</keyword>
<dbReference type="InterPro" id="IPR001841">
    <property type="entry name" value="Znf_RING"/>
</dbReference>
<dbReference type="SUPFAM" id="SSF57850">
    <property type="entry name" value="RING/U-box"/>
    <property type="match status" value="1"/>
</dbReference>
<evidence type="ECO:0000256" key="6">
    <source>
        <dbReference type="ARBA" id="ARBA00022786"/>
    </source>
</evidence>
<evidence type="ECO:0000256" key="2">
    <source>
        <dbReference type="ARBA" id="ARBA00012483"/>
    </source>
</evidence>
<feature type="compositionally biased region" description="Low complexity" evidence="9">
    <location>
        <begin position="409"/>
        <end position="428"/>
    </location>
</feature>
<evidence type="ECO:0000256" key="4">
    <source>
        <dbReference type="ARBA" id="ARBA00022723"/>
    </source>
</evidence>
<feature type="domain" description="RING-type" evidence="10">
    <location>
        <begin position="562"/>
        <end position="603"/>
    </location>
</feature>
<dbReference type="Pfam" id="PF13639">
    <property type="entry name" value="zf-RING_2"/>
    <property type="match status" value="1"/>
</dbReference>
<evidence type="ECO:0000256" key="5">
    <source>
        <dbReference type="ARBA" id="ARBA00022771"/>
    </source>
</evidence>
<dbReference type="SMART" id="SM00184">
    <property type="entry name" value="RING"/>
    <property type="match status" value="1"/>
</dbReference>
<feature type="region of interest" description="Disordered" evidence="9">
    <location>
        <begin position="202"/>
        <end position="234"/>
    </location>
</feature>